<accession>A0A0R0JL66</accession>
<proteinExistence type="predicted"/>
<sequence>MAFLEAINWLTKMGYDKAILEADCQDMIEGILANCIANIELGAINRSCKHSFVRRKPNYIVHPLAKAAQFIINETN</sequence>
<gene>
    <name evidence="1" type="ORF">GLYMA_06G253300</name>
</gene>
<dbReference type="PaxDb" id="3847-GLYMA11G12443.1"/>
<dbReference type="InParanoid" id="A0A0R0JL66"/>
<reference evidence="2" key="2">
    <citation type="submission" date="2018-02" db="UniProtKB">
        <authorList>
            <consortium name="EnsemblPlants"/>
        </authorList>
    </citation>
    <scope>IDENTIFICATION</scope>
    <source>
        <strain evidence="2">Williams 82</strain>
    </source>
</reference>
<evidence type="ECO:0000313" key="1">
    <source>
        <dbReference type="EMBL" id="KRH55404.1"/>
    </source>
</evidence>
<dbReference type="Proteomes" id="UP000008827">
    <property type="component" value="Chromosome 6"/>
</dbReference>
<evidence type="ECO:0008006" key="4">
    <source>
        <dbReference type="Google" id="ProtNLM"/>
    </source>
</evidence>
<reference evidence="1" key="3">
    <citation type="submission" date="2018-07" db="EMBL/GenBank/DDBJ databases">
        <title>WGS assembly of Glycine max.</title>
        <authorList>
            <person name="Schmutz J."/>
            <person name="Cannon S."/>
            <person name="Schlueter J."/>
            <person name="Ma J."/>
            <person name="Mitros T."/>
            <person name="Nelson W."/>
            <person name="Hyten D."/>
            <person name="Song Q."/>
            <person name="Thelen J."/>
            <person name="Cheng J."/>
            <person name="Xu D."/>
            <person name="Hellsten U."/>
            <person name="May G."/>
            <person name="Yu Y."/>
            <person name="Sakurai T."/>
            <person name="Umezawa T."/>
            <person name="Bhattacharyya M."/>
            <person name="Sandhu D."/>
            <person name="Valliyodan B."/>
            <person name="Lindquist E."/>
            <person name="Peto M."/>
            <person name="Grant D."/>
            <person name="Shu S."/>
            <person name="Goodstein D."/>
            <person name="Barry K."/>
            <person name="Futrell-Griggs M."/>
            <person name="Abernathy B."/>
            <person name="Du J."/>
            <person name="Tian Z."/>
            <person name="Zhu L."/>
            <person name="Gill N."/>
            <person name="Joshi T."/>
            <person name="Libault M."/>
            <person name="Sethuraman A."/>
            <person name="Zhang X."/>
            <person name="Shinozaki K."/>
            <person name="Nguyen H."/>
            <person name="Wing R."/>
            <person name="Cregan P."/>
            <person name="Specht J."/>
            <person name="Grimwood J."/>
            <person name="Rokhsar D."/>
            <person name="Stacey G."/>
            <person name="Shoemaker R."/>
            <person name="Jackson S."/>
        </authorList>
    </citation>
    <scope>NUCLEOTIDE SEQUENCE</scope>
    <source>
        <tissue evidence="1">Callus</tissue>
    </source>
</reference>
<reference evidence="1 2" key="1">
    <citation type="journal article" date="2010" name="Nature">
        <title>Genome sequence of the palaeopolyploid soybean.</title>
        <authorList>
            <person name="Schmutz J."/>
            <person name="Cannon S.B."/>
            <person name="Schlueter J."/>
            <person name="Ma J."/>
            <person name="Mitros T."/>
            <person name="Nelson W."/>
            <person name="Hyten D.L."/>
            <person name="Song Q."/>
            <person name="Thelen J.J."/>
            <person name="Cheng J."/>
            <person name="Xu D."/>
            <person name="Hellsten U."/>
            <person name="May G.D."/>
            <person name="Yu Y."/>
            <person name="Sakurai T."/>
            <person name="Umezawa T."/>
            <person name="Bhattacharyya M.K."/>
            <person name="Sandhu D."/>
            <person name="Valliyodan B."/>
            <person name="Lindquist E."/>
            <person name="Peto M."/>
            <person name="Grant D."/>
            <person name="Shu S."/>
            <person name="Goodstein D."/>
            <person name="Barry K."/>
            <person name="Futrell-Griggs M."/>
            <person name="Abernathy B."/>
            <person name="Du J."/>
            <person name="Tian Z."/>
            <person name="Zhu L."/>
            <person name="Gill N."/>
            <person name="Joshi T."/>
            <person name="Libault M."/>
            <person name="Sethuraman A."/>
            <person name="Zhang X.-C."/>
            <person name="Shinozaki K."/>
            <person name="Nguyen H.T."/>
            <person name="Wing R.A."/>
            <person name="Cregan P."/>
            <person name="Specht J."/>
            <person name="Grimwood J."/>
            <person name="Rokhsar D."/>
            <person name="Stacey G."/>
            <person name="Shoemaker R.C."/>
            <person name="Jackson S.A."/>
        </authorList>
    </citation>
    <scope>NUCLEOTIDE SEQUENCE</scope>
    <source>
        <strain evidence="2">cv. Williams 82</strain>
        <tissue evidence="1">Callus</tissue>
    </source>
</reference>
<organism evidence="1">
    <name type="scientific">Glycine max</name>
    <name type="common">Soybean</name>
    <name type="synonym">Glycine hispida</name>
    <dbReference type="NCBI Taxonomy" id="3847"/>
    <lineage>
        <taxon>Eukaryota</taxon>
        <taxon>Viridiplantae</taxon>
        <taxon>Streptophyta</taxon>
        <taxon>Embryophyta</taxon>
        <taxon>Tracheophyta</taxon>
        <taxon>Spermatophyta</taxon>
        <taxon>Magnoliopsida</taxon>
        <taxon>eudicotyledons</taxon>
        <taxon>Gunneridae</taxon>
        <taxon>Pentapetalae</taxon>
        <taxon>rosids</taxon>
        <taxon>fabids</taxon>
        <taxon>Fabales</taxon>
        <taxon>Fabaceae</taxon>
        <taxon>Papilionoideae</taxon>
        <taxon>50 kb inversion clade</taxon>
        <taxon>NPAAA clade</taxon>
        <taxon>indigoferoid/millettioid clade</taxon>
        <taxon>Phaseoleae</taxon>
        <taxon>Glycine</taxon>
        <taxon>Glycine subgen. Soja</taxon>
    </lineage>
</organism>
<dbReference type="Gramene" id="KRH55404">
    <property type="protein sequence ID" value="KRH55404"/>
    <property type="gene ID" value="GLYMA_06G253300"/>
</dbReference>
<dbReference type="EnsemblPlants" id="KRH55404">
    <property type="protein sequence ID" value="KRH55404"/>
    <property type="gene ID" value="GLYMA_06G253300"/>
</dbReference>
<keyword evidence="3" id="KW-1185">Reference proteome</keyword>
<name>A0A0R0JL66_SOYBN</name>
<dbReference type="EMBL" id="CM000839">
    <property type="protein sequence ID" value="KRH55404.1"/>
    <property type="molecule type" value="Genomic_DNA"/>
</dbReference>
<evidence type="ECO:0000313" key="3">
    <source>
        <dbReference type="Proteomes" id="UP000008827"/>
    </source>
</evidence>
<protein>
    <recommendedName>
        <fullName evidence="4">RNase H type-1 domain-containing protein</fullName>
    </recommendedName>
</protein>
<evidence type="ECO:0000313" key="2">
    <source>
        <dbReference type="EnsemblPlants" id="KRH55404"/>
    </source>
</evidence>
<dbReference type="AlphaFoldDB" id="A0A0R0JL66"/>